<feature type="region of interest" description="Disordered" evidence="1">
    <location>
        <begin position="1"/>
        <end position="71"/>
    </location>
</feature>
<reference evidence="2 3" key="1">
    <citation type="submission" date="2014-04" db="EMBL/GenBank/DDBJ databases">
        <authorList>
            <consortium name="DOE Joint Genome Institute"/>
            <person name="Kuo A."/>
            <person name="Kohler A."/>
            <person name="Jargeat P."/>
            <person name="Nagy L.G."/>
            <person name="Floudas D."/>
            <person name="Copeland A."/>
            <person name="Barry K.W."/>
            <person name="Cichocki N."/>
            <person name="Veneault-Fourrey C."/>
            <person name="LaButti K."/>
            <person name="Lindquist E.A."/>
            <person name="Lipzen A."/>
            <person name="Lundell T."/>
            <person name="Morin E."/>
            <person name="Murat C."/>
            <person name="Sun H."/>
            <person name="Tunlid A."/>
            <person name="Henrissat B."/>
            <person name="Grigoriev I.V."/>
            <person name="Hibbett D.S."/>
            <person name="Martin F."/>
            <person name="Nordberg H.P."/>
            <person name="Cantor M.N."/>
            <person name="Hua S.X."/>
        </authorList>
    </citation>
    <scope>NUCLEOTIDE SEQUENCE [LARGE SCALE GENOMIC DNA]</scope>
    <source>
        <strain evidence="2 3">Ve08.2h10</strain>
    </source>
</reference>
<dbReference type="Proteomes" id="UP000054538">
    <property type="component" value="Unassembled WGS sequence"/>
</dbReference>
<dbReference type="InParanoid" id="A0A0D0CPA8"/>
<evidence type="ECO:0000313" key="3">
    <source>
        <dbReference type="Proteomes" id="UP000054538"/>
    </source>
</evidence>
<evidence type="ECO:0000313" key="2">
    <source>
        <dbReference type="EMBL" id="KIK77128.1"/>
    </source>
</evidence>
<reference evidence="3" key="2">
    <citation type="submission" date="2015-01" db="EMBL/GenBank/DDBJ databases">
        <title>Evolutionary Origins and Diversification of the Mycorrhizal Mutualists.</title>
        <authorList>
            <consortium name="DOE Joint Genome Institute"/>
            <consortium name="Mycorrhizal Genomics Consortium"/>
            <person name="Kohler A."/>
            <person name="Kuo A."/>
            <person name="Nagy L.G."/>
            <person name="Floudas D."/>
            <person name="Copeland A."/>
            <person name="Barry K.W."/>
            <person name="Cichocki N."/>
            <person name="Veneault-Fourrey C."/>
            <person name="LaButti K."/>
            <person name="Lindquist E.A."/>
            <person name="Lipzen A."/>
            <person name="Lundell T."/>
            <person name="Morin E."/>
            <person name="Murat C."/>
            <person name="Riley R."/>
            <person name="Ohm R."/>
            <person name="Sun H."/>
            <person name="Tunlid A."/>
            <person name="Henrissat B."/>
            <person name="Grigoriev I.V."/>
            <person name="Hibbett D.S."/>
            <person name="Martin F."/>
        </authorList>
    </citation>
    <scope>NUCLEOTIDE SEQUENCE [LARGE SCALE GENOMIC DNA]</scope>
    <source>
        <strain evidence="3">Ve08.2h10</strain>
    </source>
</reference>
<name>A0A0D0CPA8_9AGAM</name>
<sequence length="115" mass="11635">MKCTNKEVKKGERVSRKAGKKAATARGPGEGAMDQQTDGMGLAAPVRSPNPTAGAAATDTEPEAVKSAEPTGPAGTFCGLQDGATNANTPRACCLRGSKDVGSQAMVLGQTKCQQ</sequence>
<accession>A0A0D0CPA8</accession>
<evidence type="ECO:0000256" key="1">
    <source>
        <dbReference type="SAM" id="MobiDB-lite"/>
    </source>
</evidence>
<dbReference type="AlphaFoldDB" id="A0A0D0CPA8"/>
<dbReference type="EMBL" id="KN827123">
    <property type="protein sequence ID" value="KIK77128.1"/>
    <property type="molecule type" value="Genomic_DNA"/>
</dbReference>
<keyword evidence="3" id="KW-1185">Reference proteome</keyword>
<proteinExistence type="predicted"/>
<protein>
    <submittedName>
        <fullName evidence="2">Uncharacterized protein</fullName>
    </submittedName>
</protein>
<gene>
    <name evidence="2" type="ORF">PAXRUDRAFT_167720</name>
</gene>
<feature type="compositionally biased region" description="Basic and acidic residues" evidence="1">
    <location>
        <begin position="1"/>
        <end position="15"/>
    </location>
</feature>
<organism evidence="2 3">
    <name type="scientific">Paxillus rubicundulus Ve08.2h10</name>
    <dbReference type="NCBI Taxonomy" id="930991"/>
    <lineage>
        <taxon>Eukaryota</taxon>
        <taxon>Fungi</taxon>
        <taxon>Dikarya</taxon>
        <taxon>Basidiomycota</taxon>
        <taxon>Agaricomycotina</taxon>
        <taxon>Agaricomycetes</taxon>
        <taxon>Agaricomycetidae</taxon>
        <taxon>Boletales</taxon>
        <taxon>Paxilineae</taxon>
        <taxon>Paxillaceae</taxon>
        <taxon>Paxillus</taxon>
    </lineage>
</organism>
<dbReference type="HOGENOM" id="CLU_2109800_0_0_1"/>